<dbReference type="GO" id="GO:0005655">
    <property type="term" value="C:nucleolar ribonuclease P complex"/>
    <property type="evidence" value="ECO:0007669"/>
    <property type="project" value="TreeGrafter"/>
</dbReference>
<dbReference type="GO" id="GO:0008033">
    <property type="term" value="P:tRNA processing"/>
    <property type="evidence" value="ECO:0007669"/>
    <property type="project" value="UniProtKB-KW"/>
</dbReference>
<dbReference type="InterPro" id="IPR007175">
    <property type="entry name" value="Rpr2/Snm1/Rpp21"/>
</dbReference>
<feature type="region of interest" description="Disordered" evidence="5">
    <location>
        <begin position="42"/>
        <end position="64"/>
    </location>
</feature>
<comment type="similarity">
    <text evidence="4">Belongs to the eukaryotic/archaeal RNase P protein component 4 family.</text>
</comment>
<keyword evidence="1" id="KW-0819">tRNA processing</keyword>
<dbReference type="Pfam" id="PF04032">
    <property type="entry name" value="Rpr2"/>
    <property type="match status" value="1"/>
</dbReference>
<organism evidence="6 7">
    <name type="scientific">Setomelanomma holmii</name>
    <dbReference type="NCBI Taxonomy" id="210430"/>
    <lineage>
        <taxon>Eukaryota</taxon>
        <taxon>Fungi</taxon>
        <taxon>Dikarya</taxon>
        <taxon>Ascomycota</taxon>
        <taxon>Pezizomycotina</taxon>
        <taxon>Dothideomycetes</taxon>
        <taxon>Pleosporomycetidae</taxon>
        <taxon>Pleosporales</taxon>
        <taxon>Pleosporineae</taxon>
        <taxon>Phaeosphaeriaceae</taxon>
        <taxon>Setomelanomma</taxon>
    </lineage>
</organism>
<name>A0A9P4LT06_9PLEO</name>
<dbReference type="AlphaFoldDB" id="A0A9P4LT06"/>
<evidence type="ECO:0000313" key="6">
    <source>
        <dbReference type="EMBL" id="KAF2036135.1"/>
    </source>
</evidence>
<dbReference type="PANTHER" id="PTHR14742:SF0">
    <property type="entry name" value="RIBONUCLEASE P PROTEIN SUBUNIT P21"/>
    <property type="match status" value="1"/>
</dbReference>
<dbReference type="OrthoDB" id="128536at2759"/>
<comment type="caution">
    <text evidence="6">The sequence shown here is derived from an EMBL/GenBank/DDBJ whole genome shotgun (WGS) entry which is preliminary data.</text>
</comment>
<dbReference type="Gene3D" id="6.20.50.20">
    <property type="match status" value="1"/>
</dbReference>
<evidence type="ECO:0000313" key="7">
    <source>
        <dbReference type="Proteomes" id="UP000799777"/>
    </source>
</evidence>
<evidence type="ECO:0000256" key="3">
    <source>
        <dbReference type="ARBA" id="ARBA00022833"/>
    </source>
</evidence>
<sequence>MSKVKPPKSKGIPSKYLHARATFLYQAATYLTLQTATSSLEKTPNLAENQRKGHVPTEGLTDHSPLALRLGSDLQQLSRKAQIRLSIDFKRTICKACNTILVPGRTATQTIENLSRGGKKPWADVLVLECNICGGKKTFPVGANKQSRKSQRNVMPKVSKPMMGSDANSPSDLLLQTGTELDSNTG</sequence>
<evidence type="ECO:0000256" key="5">
    <source>
        <dbReference type="SAM" id="MobiDB-lite"/>
    </source>
</evidence>
<proteinExistence type="inferred from homology"/>
<feature type="compositionally biased region" description="Polar residues" evidence="5">
    <location>
        <begin position="166"/>
        <end position="186"/>
    </location>
</feature>
<dbReference type="Proteomes" id="UP000799777">
    <property type="component" value="Unassembled WGS sequence"/>
</dbReference>
<keyword evidence="3" id="KW-0862">Zinc</keyword>
<evidence type="ECO:0000256" key="4">
    <source>
        <dbReference type="ARBA" id="ARBA00038402"/>
    </source>
</evidence>
<protein>
    <submittedName>
        <fullName evidence="6">Rpr2-domain-containing protein</fullName>
    </submittedName>
</protein>
<keyword evidence="7" id="KW-1185">Reference proteome</keyword>
<reference evidence="6" key="1">
    <citation type="journal article" date="2020" name="Stud. Mycol.">
        <title>101 Dothideomycetes genomes: a test case for predicting lifestyles and emergence of pathogens.</title>
        <authorList>
            <person name="Haridas S."/>
            <person name="Albert R."/>
            <person name="Binder M."/>
            <person name="Bloem J."/>
            <person name="Labutti K."/>
            <person name="Salamov A."/>
            <person name="Andreopoulos B."/>
            <person name="Baker S."/>
            <person name="Barry K."/>
            <person name="Bills G."/>
            <person name="Bluhm B."/>
            <person name="Cannon C."/>
            <person name="Castanera R."/>
            <person name="Culley D."/>
            <person name="Daum C."/>
            <person name="Ezra D."/>
            <person name="Gonzalez J."/>
            <person name="Henrissat B."/>
            <person name="Kuo A."/>
            <person name="Liang C."/>
            <person name="Lipzen A."/>
            <person name="Lutzoni F."/>
            <person name="Magnuson J."/>
            <person name="Mondo S."/>
            <person name="Nolan M."/>
            <person name="Ohm R."/>
            <person name="Pangilinan J."/>
            <person name="Park H.-J."/>
            <person name="Ramirez L."/>
            <person name="Alfaro M."/>
            <person name="Sun H."/>
            <person name="Tritt A."/>
            <person name="Yoshinaga Y."/>
            <person name="Zwiers L.-H."/>
            <person name="Turgeon B."/>
            <person name="Goodwin S."/>
            <person name="Spatafora J."/>
            <person name="Crous P."/>
            <person name="Grigoriev I."/>
        </authorList>
    </citation>
    <scope>NUCLEOTIDE SEQUENCE</scope>
    <source>
        <strain evidence="6">CBS 110217</strain>
    </source>
</reference>
<accession>A0A9P4LT06</accession>
<evidence type="ECO:0000256" key="1">
    <source>
        <dbReference type="ARBA" id="ARBA00022694"/>
    </source>
</evidence>
<keyword evidence="2" id="KW-0479">Metal-binding</keyword>
<evidence type="ECO:0000256" key="2">
    <source>
        <dbReference type="ARBA" id="ARBA00022723"/>
    </source>
</evidence>
<dbReference type="EMBL" id="ML978155">
    <property type="protein sequence ID" value="KAF2036135.1"/>
    <property type="molecule type" value="Genomic_DNA"/>
</dbReference>
<dbReference type="GO" id="GO:0046872">
    <property type="term" value="F:metal ion binding"/>
    <property type="evidence" value="ECO:0007669"/>
    <property type="project" value="UniProtKB-KW"/>
</dbReference>
<feature type="region of interest" description="Disordered" evidence="5">
    <location>
        <begin position="141"/>
        <end position="186"/>
    </location>
</feature>
<dbReference type="PANTHER" id="PTHR14742">
    <property type="entry name" value="RIBONUCLEASE P SUBUNIT P21"/>
    <property type="match status" value="1"/>
</dbReference>
<gene>
    <name evidence="6" type="ORF">EK21DRAFT_106240</name>
</gene>